<protein>
    <submittedName>
        <fullName evidence="1">Uncharacterized protein</fullName>
    </submittedName>
</protein>
<organism evidence="1 2">
    <name type="scientific">Brochothrix campestris FSL F6-1037</name>
    <dbReference type="NCBI Taxonomy" id="1265861"/>
    <lineage>
        <taxon>Bacteria</taxon>
        <taxon>Bacillati</taxon>
        <taxon>Bacillota</taxon>
        <taxon>Bacilli</taxon>
        <taxon>Bacillales</taxon>
        <taxon>Listeriaceae</taxon>
        <taxon>Brochothrix</taxon>
    </lineage>
</organism>
<evidence type="ECO:0000313" key="1">
    <source>
        <dbReference type="EMBL" id="EUJ41838.1"/>
    </source>
</evidence>
<dbReference type="STRING" id="1265861.BCAMP_01970"/>
<gene>
    <name evidence="1" type="ORF">BCAMP_01970</name>
</gene>
<dbReference type="RefSeq" id="WP_051456799.1">
    <property type="nucleotide sequence ID" value="NZ_AODH01000007.1"/>
</dbReference>
<dbReference type="EMBL" id="AODH01000007">
    <property type="protein sequence ID" value="EUJ41838.1"/>
    <property type="molecule type" value="Genomic_DNA"/>
</dbReference>
<comment type="caution">
    <text evidence="1">The sequence shown here is derived from an EMBL/GenBank/DDBJ whole genome shotgun (WGS) entry which is preliminary data.</text>
</comment>
<accession>W7D9C0</accession>
<dbReference type="AlphaFoldDB" id="W7D9C0"/>
<proteinExistence type="predicted"/>
<sequence>MALIALAATYFYYQSQKTYAVADVTDVSQQVAISRLQKDGFHIGKTIEEHSEKVKKGLYY</sequence>
<keyword evidence="2" id="KW-1185">Reference proteome</keyword>
<dbReference type="Proteomes" id="UP000019243">
    <property type="component" value="Unassembled WGS sequence"/>
</dbReference>
<reference evidence="1 2" key="1">
    <citation type="submission" date="2012-12" db="EMBL/GenBank/DDBJ databases">
        <title>Novel taxa of Listeriaceae from agricultural environments in the United States.</title>
        <authorList>
            <person name="den Bakker H.C."/>
            <person name="Allred A."/>
            <person name="Warchocki S."/>
            <person name="Wright E.M."/>
            <person name="Burrell A."/>
            <person name="Nightingale K.K."/>
            <person name="Kephart D."/>
            <person name="Wiedmann M."/>
        </authorList>
    </citation>
    <scope>NUCLEOTIDE SEQUENCE [LARGE SCALE GENOMIC DNA]</scope>
    <source>
        <strain evidence="1 2">FSL F6-1037</strain>
    </source>
</reference>
<evidence type="ECO:0000313" key="2">
    <source>
        <dbReference type="Proteomes" id="UP000019243"/>
    </source>
</evidence>
<name>W7D9C0_9LIST</name>